<evidence type="ECO:0000313" key="2">
    <source>
        <dbReference type="Proteomes" id="UP000004828"/>
    </source>
</evidence>
<dbReference type="EMBL" id="ABYJ02000157">
    <property type="protein sequence ID" value="EEV00049.1"/>
    <property type="molecule type" value="Genomic_DNA"/>
</dbReference>
<dbReference type="HOGENOM" id="CLU_3157365_0_0_9"/>
<organism evidence="1 2">
    <name type="scientific">Roseburia intestinalis L1-82</name>
    <dbReference type="NCBI Taxonomy" id="536231"/>
    <lineage>
        <taxon>Bacteria</taxon>
        <taxon>Bacillati</taxon>
        <taxon>Bacillota</taxon>
        <taxon>Clostridia</taxon>
        <taxon>Lachnospirales</taxon>
        <taxon>Lachnospiraceae</taxon>
        <taxon>Roseburia</taxon>
    </lineage>
</organism>
<gene>
    <name evidence="1" type="ORF">ROSINTL182_08047</name>
</gene>
<dbReference type="AlphaFoldDB" id="C7GDP6"/>
<dbReference type="Proteomes" id="UP000004828">
    <property type="component" value="Unassembled WGS sequence"/>
</dbReference>
<evidence type="ECO:0000313" key="1">
    <source>
        <dbReference type="EMBL" id="EEV00049.1"/>
    </source>
</evidence>
<sequence length="48" mass="5853">MFCYDNAVFFSNIMLYARWHKPEKALEYKEKWLNAKSEQSKNITHRNA</sequence>
<comment type="caution">
    <text evidence="1">The sequence shown here is derived from an EMBL/GenBank/DDBJ whole genome shotgun (WGS) entry which is preliminary data.</text>
</comment>
<proteinExistence type="predicted"/>
<reference evidence="1 2" key="1">
    <citation type="submission" date="2009-08" db="EMBL/GenBank/DDBJ databases">
        <authorList>
            <person name="Weinstock G."/>
            <person name="Sodergren E."/>
            <person name="Clifton S."/>
            <person name="Fulton L."/>
            <person name="Fulton B."/>
            <person name="Courtney L."/>
            <person name="Fronick C."/>
            <person name="Harrison M."/>
            <person name="Strong C."/>
            <person name="Farmer C."/>
            <person name="Delahaunty K."/>
            <person name="Markovic C."/>
            <person name="Hall O."/>
            <person name="Minx P."/>
            <person name="Tomlinson C."/>
            <person name="Mitreva M."/>
            <person name="Nelson J."/>
            <person name="Hou S."/>
            <person name="Wollam A."/>
            <person name="Pepin K.H."/>
            <person name="Johnson M."/>
            <person name="Bhonagiri V."/>
            <person name="Nash W.E."/>
            <person name="Warren W."/>
            <person name="Chinwalla A."/>
            <person name="Mardis E.R."/>
            <person name="Wilson R.K."/>
        </authorList>
    </citation>
    <scope>NUCLEOTIDE SEQUENCE [LARGE SCALE GENOMIC DNA]</scope>
    <source>
        <strain evidence="1 2">L1-82</strain>
    </source>
</reference>
<protein>
    <submittedName>
        <fullName evidence="1">Uncharacterized protein</fullName>
    </submittedName>
</protein>
<accession>C7GDP6</accession>
<name>C7GDP6_9FIRM</name>